<dbReference type="InterPro" id="IPR000868">
    <property type="entry name" value="Isochorismatase-like_dom"/>
</dbReference>
<evidence type="ECO:0000313" key="3">
    <source>
        <dbReference type="Proteomes" id="UP000182771"/>
    </source>
</evidence>
<accession>A0A1H2RB20</accession>
<reference evidence="2 3" key="1">
    <citation type="submission" date="2016-10" db="EMBL/GenBank/DDBJ databases">
        <authorList>
            <person name="Varghese N."/>
            <person name="Submissions S."/>
        </authorList>
    </citation>
    <scope>NUCLEOTIDE SEQUENCE [LARGE SCALE GENOMIC DNA]</scope>
    <source>
        <strain evidence="2 3">DSM 11449</strain>
    </source>
</reference>
<dbReference type="Proteomes" id="UP000182771">
    <property type="component" value="Unassembled WGS sequence"/>
</dbReference>
<keyword evidence="2" id="KW-0378">Hydrolase</keyword>
<proteinExistence type="predicted"/>
<dbReference type="GO" id="GO:0016787">
    <property type="term" value="F:hydrolase activity"/>
    <property type="evidence" value="ECO:0007669"/>
    <property type="project" value="UniProtKB-KW"/>
</dbReference>
<dbReference type="InterPro" id="IPR050993">
    <property type="entry name" value="Isochorismatase_domain"/>
</dbReference>
<dbReference type="InterPro" id="IPR036380">
    <property type="entry name" value="Isochorismatase-like_sf"/>
</dbReference>
<organism evidence="2 3">
    <name type="scientific">Capnocytophaga granulosa</name>
    <dbReference type="NCBI Taxonomy" id="45242"/>
    <lineage>
        <taxon>Bacteria</taxon>
        <taxon>Pseudomonadati</taxon>
        <taxon>Bacteroidota</taxon>
        <taxon>Flavobacteriia</taxon>
        <taxon>Flavobacteriales</taxon>
        <taxon>Flavobacteriaceae</taxon>
        <taxon>Capnocytophaga</taxon>
    </lineage>
</organism>
<evidence type="ECO:0000259" key="1">
    <source>
        <dbReference type="Pfam" id="PF00857"/>
    </source>
</evidence>
<dbReference type="PANTHER" id="PTHR14119">
    <property type="entry name" value="HYDROLASE"/>
    <property type="match status" value="1"/>
</dbReference>
<name>A0A1H2RB20_9FLAO</name>
<dbReference type="PANTHER" id="PTHR14119:SF3">
    <property type="entry name" value="ISOCHORISMATASE DOMAIN-CONTAINING PROTEIN 2"/>
    <property type="match status" value="1"/>
</dbReference>
<gene>
    <name evidence="2" type="ORF">SAMN05444420_101406</name>
</gene>
<dbReference type="AlphaFoldDB" id="A0A1H2RB20"/>
<comment type="caution">
    <text evidence="2">The sequence shown here is derived from an EMBL/GenBank/DDBJ whole genome shotgun (WGS) entry which is preliminary data.</text>
</comment>
<dbReference type="Pfam" id="PF00857">
    <property type="entry name" value="Isochorismatase"/>
    <property type="match status" value="1"/>
</dbReference>
<sequence length="179" mass="19554">MLSINDTQLVILDIQGKLSQIVYQSEAVLKHSSSLVQGCQLLDIPIIWVEQTPEKLGATSALIAQHLTGQSPIAKATFSAYGTSAFVEAVKANARKQVLLIGIETHICIYQTAMDLIAAGYEVFVVADAVSSRTEENKKIGLEMIREGQGKITSVEAALFALLKRSTHEKFREIARLIK</sequence>
<dbReference type="OrthoDB" id="9789777at2"/>
<protein>
    <submittedName>
        <fullName evidence="2">Isochorismate hydrolase</fullName>
    </submittedName>
</protein>
<feature type="domain" description="Isochorismatase-like" evidence="1">
    <location>
        <begin position="7"/>
        <end position="156"/>
    </location>
</feature>
<keyword evidence="3" id="KW-1185">Reference proteome</keyword>
<dbReference type="Gene3D" id="3.40.50.850">
    <property type="entry name" value="Isochorismatase-like"/>
    <property type="match status" value="1"/>
</dbReference>
<evidence type="ECO:0000313" key="2">
    <source>
        <dbReference type="EMBL" id="SDW16632.1"/>
    </source>
</evidence>
<dbReference type="EMBL" id="FNND01000001">
    <property type="protein sequence ID" value="SDW16632.1"/>
    <property type="molecule type" value="Genomic_DNA"/>
</dbReference>
<dbReference type="RefSeq" id="WP_016419685.1">
    <property type="nucleotide sequence ID" value="NZ_FNND01000001.1"/>
</dbReference>
<dbReference type="SUPFAM" id="SSF52499">
    <property type="entry name" value="Isochorismatase-like hydrolases"/>
    <property type="match status" value="1"/>
</dbReference>
<dbReference type="GeneID" id="85017729"/>